<reference evidence="2" key="2">
    <citation type="submission" date="2015-01" db="EMBL/GenBank/DDBJ databases">
        <title>Evolutionary Origins and Diversification of the Mycorrhizal Mutualists.</title>
        <authorList>
            <consortium name="DOE Joint Genome Institute"/>
            <consortium name="Mycorrhizal Genomics Consortium"/>
            <person name="Kohler A."/>
            <person name="Kuo A."/>
            <person name="Nagy L.G."/>
            <person name="Floudas D."/>
            <person name="Copeland A."/>
            <person name="Barry K.W."/>
            <person name="Cichocki N."/>
            <person name="Veneault-Fourrey C."/>
            <person name="LaButti K."/>
            <person name="Lindquist E.A."/>
            <person name="Lipzen A."/>
            <person name="Lundell T."/>
            <person name="Morin E."/>
            <person name="Murat C."/>
            <person name="Riley R."/>
            <person name="Ohm R."/>
            <person name="Sun H."/>
            <person name="Tunlid A."/>
            <person name="Henrissat B."/>
            <person name="Grigoriev I.V."/>
            <person name="Hibbett D.S."/>
            <person name="Martin F."/>
        </authorList>
    </citation>
    <scope>NUCLEOTIDE SEQUENCE [LARGE SCALE GENOMIC DNA]</scope>
    <source>
        <strain evidence="2">Zn</strain>
    </source>
</reference>
<name>A0A0C3CU43_OIDMZ</name>
<proteinExistence type="predicted"/>
<keyword evidence="2" id="KW-1185">Reference proteome</keyword>
<protein>
    <submittedName>
        <fullName evidence="1">Uncharacterized protein</fullName>
    </submittedName>
</protein>
<dbReference type="InParanoid" id="A0A0C3CU43"/>
<dbReference type="AlphaFoldDB" id="A0A0C3CU43"/>
<dbReference type="Proteomes" id="UP000054321">
    <property type="component" value="Unassembled WGS sequence"/>
</dbReference>
<gene>
    <name evidence="1" type="ORF">OIDMADRAFT_138261</name>
</gene>
<evidence type="ECO:0000313" key="2">
    <source>
        <dbReference type="Proteomes" id="UP000054321"/>
    </source>
</evidence>
<dbReference type="OrthoDB" id="5015991at2759"/>
<dbReference type="EMBL" id="KN832898">
    <property type="protein sequence ID" value="KIM93212.1"/>
    <property type="molecule type" value="Genomic_DNA"/>
</dbReference>
<organism evidence="1 2">
    <name type="scientific">Oidiodendron maius (strain Zn)</name>
    <dbReference type="NCBI Taxonomy" id="913774"/>
    <lineage>
        <taxon>Eukaryota</taxon>
        <taxon>Fungi</taxon>
        <taxon>Dikarya</taxon>
        <taxon>Ascomycota</taxon>
        <taxon>Pezizomycotina</taxon>
        <taxon>Leotiomycetes</taxon>
        <taxon>Leotiomycetes incertae sedis</taxon>
        <taxon>Myxotrichaceae</taxon>
        <taxon>Oidiodendron</taxon>
    </lineage>
</organism>
<sequence length="139" mass="16209">MCFFDQKVFQCGDWKWGSRREACLKAPATGDSCRIKLIMNSQHTSELCTICRNIETKRRRICSLEANVKRWSEDVQSWKASIEIAKQDIRSIDAQCRELDMRRASRQKCLAKETYTTVDHQAVDVPFDQGWFAWRRAAG</sequence>
<evidence type="ECO:0000313" key="1">
    <source>
        <dbReference type="EMBL" id="KIM93212.1"/>
    </source>
</evidence>
<accession>A0A0C3CU43</accession>
<reference evidence="1 2" key="1">
    <citation type="submission" date="2014-04" db="EMBL/GenBank/DDBJ databases">
        <authorList>
            <consortium name="DOE Joint Genome Institute"/>
            <person name="Kuo A."/>
            <person name="Martino E."/>
            <person name="Perotto S."/>
            <person name="Kohler A."/>
            <person name="Nagy L.G."/>
            <person name="Floudas D."/>
            <person name="Copeland A."/>
            <person name="Barry K.W."/>
            <person name="Cichocki N."/>
            <person name="Veneault-Fourrey C."/>
            <person name="LaButti K."/>
            <person name="Lindquist E.A."/>
            <person name="Lipzen A."/>
            <person name="Lundell T."/>
            <person name="Morin E."/>
            <person name="Murat C."/>
            <person name="Sun H."/>
            <person name="Tunlid A."/>
            <person name="Henrissat B."/>
            <person name="Grigoriev I.V."/>
            <person name="Hibbett D.S."/>
            <person name="Martin F."/>
            <person name="Nordberg H.P."/>
            <person name="Cantor M.N."/>
            <person name="Hua S.X."/>
        </authorList>
    </citation>
    <scope>NUCLEOTIDE SEQUENCE [LARGE SCALE GENOMIC DNA]</scope>
    <source>
        <strain evidence="1 2">Zn</strain>
    </source>
</reference>
<dbReference type="HOGENOM" id="CLU_139299_2_0_1"/>